<sequence>MASRSVRVSIERRRAGGGMNDNHPSVLPGHELIGLDGLPRPPAAEAVAHYSRFTQIGSFPDHPAEPVPDAPEPPVMDVLMERPRLAPSTGKKTVAVACLGSFLFHAVIVAALLVTMAVAPEDAEEEAGDTVSVIMLGSSDMDQMSAGEESTEPQPEQITADAVQPRTMQPADVKPAEAEAVQPQPTAAQPVETVEAVQPATETVETAQPLQQISREAIVSPEPEVLATQAPAETTVVQPMTASVQPTNAKPEEVQPAETKPVEVQPVEAAQAAVPPTEAVTPVEKPLQQAKPIEKPKDIVKKQPPKAVKVKAGSGGESEQDSKKGSAEGTENAQSNANSLTDGRRTGLGSAAVANYPGKVQSRIRRAVRLSSNYEKGITVRVRLTIGAGGELSSLSVARSSGIPELDEAVTDGVRRAAPFPPLPPEWGKPSWSFTQEVQVTGR</sequence>
<dbReference type="KEGG" id="rjg:CCGE525_15710"/>
<evidence type="ECO:0000313" key="8">
    <source>
        <dbReference type="EMBL" id="AYG60098.1"/>
    </source>
</evidence>
<keyword evidence="3 6" id="KW-1133">Transmembrane helix</keyword>
<protein>
    <submittedName>
        <fullName evidence="8">TonB family protein</fullName>
    </submittedName>
</protein>
<evidence type="ECO:0000256" key="4">
    <source>
        <dbReference type="ARBA" id="ARBA00023136"/>
    </source>
</evidence>
<dbReference type="GO" id="GO:0016020">
    <property type="term" value="C:membrane"/>
    <property type="evidence" value="ECO:0007669"/>
    <property type="project" value="UniProtKB-SubCell"/>
</dbReference>
<dbReference type="RefSeq" id="WP_120705093.1">
    <property type="nucleotide sequence ID" value="NZ_CP032694.1"/>
</dbReference>
<evidence type="ECO:0000256" key="6">
    <source>
        <dbReference type="SAM" id="Phobius"/>
    </source>
</evidence>
<feature type="domain" description="TonB C-terminal" evidence="7">
    <location>
        <begin position="352"/>
        <end position="443"/>
    </location>
</feature>
<feature type="region of interest" description="Disordered" evidence="5">
    <location>
        <begin position="1"/>
        <end position="26"/>
    </location>
</feature>
<dbReference type="NCBIfam" id="TIGR01352">
    <property type="entry name" value="tonB_Cterm"/>
    <property type="match status" value="1"/>
</dbReference>
<comment type="subcellular location">
    <subcellularLocation>
        <location evidence="1">Membrane</location>
        <topology evidence="1">Single-pass membrane protein</topology>
    </subcellularLocation>
</comment>
<feature type="compositionally biased region" description="Polar residues" evidence="5">
    <location>
        <begin position="329"/>
        <end position="341"/>
    </location>
</feature>
<evidence type="ECO:0000256" key="3">
    <source>
        <dbReference type="ARBA" id="ARBA00022989"/>
    </source>
</evidence>
<name>A0A387FMR8_9HYPH</name>
<evidence type="ECO:0000259" key="7">
    <source>
        <dbReference type="PROSITE" id="PS52015"/>
    </source>
</evidence>
<dbReference type="Gene3D" id="3.30.1150.10">
    <property type="match status" value="1"/>
</dbReference>
<accession>A0A387FMR8</accession>
<feature type="transmembrane region" description="Helical" evidence="6">
    <location>
        <begin position="94"/>
        <end position="119"/>
    </location>
</feature>
<proteinExistence type="predicted"/>
<keyword evidence="4 6" id="KW-0472">Membrane</keyword>
<gene>
    <name evidence="8" type="ORF">CCGE525_15710</name>
</gene>
<dbReference type="OrthoDB" id="8448705at2"/>
<dbReference type="InterPro" id="IPR037682">
    <property type="entry name" value="TonB_C"/>
</dbReference>
<evidence type="ECO:0000313" key="9">
    <source>
        <dbReference type="Proteomes" id="UP000282195"/>
    </source>
</evidence>
<dbReference type="Pfam" id="PF13103">
    <property type="entry name" value="TonB_2"/>
    <property type="match status" value="1"/>
</dbReference>
<dbReference type="AlphaFoldDB" id="A0A387FMR8"/>
<organism evidence="8 9">
    <name type="scientific">Rhizobium jaguaris</name>
    <dbReference type="NCBI Taxonomy" id="1312183"/>
    <lineage>
        <taxon>Bacteria</taxon>
        <taxon>Pseudomonadati</taxon>
        <taxon>Pseudomonadota</taxon>
        <taxon>Alphaproteobacteria</taxon>
        <taxon>Hyphomicrobiales</taxon>
        <taxon>Rhizobiaceae</taxon>
        <taxon>Rhizobium/Agrobacterium group</taxon>
        <taxon>Rhizobium</taxon>
    </lineage>
</organism>
<reference evidence="8 9" key="1">
    <citation type="submission" date="2018-10" db="EMBL/GenBank/DDBJ databases">
        <title>Rhizobium etli, R. leguminosarum and a new Rhizobium genospecies from Phaseolus dumosus.</title>
        <authorList>
            <person name="Ramirez-Puebla S.T."/>
            <person name="Rogel-Hernandez M.A."/>
            <person name="Guerrero G."/>
            <person name="Ormeno-Orrillo E."/>
            <person name="Martinez-Romero J.C."/>
            <person name="Negrete-Yankelevich S."/>
            <person name="Martinez-Romero E."/>
        </authorList>
    </citation>
    <scope>NUCLEOTIDE SEQUENCE [LARGE SCALE GENOMIC DNA]</scope>
    <source>
        <strain evidence="8 9">CCGE525</strain>
    </source>
</reference>
<feature type="region of interest" description="Disordered" evidence="5">
    <location>
        <begin position="268"/>
        <end position="355"/>
    </location>
</feature>
<dbReference type="PROSITE" id="PS52015">
    <property type="entry name" value="TONB_CTD"/>
    <property type="match status" value="1"/>
</dbReference>
<dbReference type="SUPFAM" id="SSF74653">
    <property type="entry name" value="TolA/TonB C-terminal domain"/>
    <property type="match status" value="1"/>
</dbReference>
<keyword evidence="9" id="KW-1185">Reference proteome</keyword>
<dbReference type="InterPro" id="IPR006260">
    <property type="entry name" value="TonB/TolA_C"/>
</dbReference>
<dbReference type="EMBL" id="CP032694">
    <property type="protein sequence ID" value="AYG60098.1"/>
    <property type="molecule type" value="Genomic_DNA"/>
</dbReference>
<dbReference type="Proteomes" id="UP000282195">
    <property type="component" value="Chromosome"/>
</dbReference>
<dbReference type="GO" id="GO:0055085">
    <property type="term" value="P:transmembrane transport"/>
    <property type="evidence" value="ECO:0007669"/>
    <property type="project" value="InterPro"/>
</dbReference>
<feature type="compositionally biased region" description="Low complexity" evidence="5">
    <location>
        <begin position="268"/>
        <end position="284"/>
    </location>
</feature>
<evidence type="ECO:0000256" key="1">
    <source>
        <dbReference type="ARBA" id="ARBA00004167"/>
    </source>
</evidence>
<keyword evidence="2 6" id="KW-0812">Transmembrane</keyword>
<evidence type="ECO:0000256" key="5">
    <source>
        <dbReference type="SAM" id="MobiDB-lite"/>
    </source>
</evidence>
<feature type="compositionally biased region" description="Basic and acidic residues" evidence="5">
    <location>
        <begin position="292"/>
        <end position="301"/>
    </location>
</feature>
<evidence type="ECO:0000256" key="2">
    <source>
        <dbReference type="ARBA" id="ARBA00022692"/>
    </source>
</evidence>